<accession>A0A0D9W418</accession>
<dbReference type="EnsemblPlants" id="LPERR04G06760.1">
    <property type="protein sequence ID" value="LPERR04G06760.1"/>
    <property type="gene ID" value="LPERR04G06760"/>
</dbReference>
<dbReference type="AlphaFoldDB" id="A0A0D9W418"/>
<reference evidence="2 3" key="1">
    <citation type="submission" date="2012-08" db="EMBL/GenBank/DDBJ databases">
        <title>Oryza genome evolution.</title>
        <authorList>
            <person name="Wing R.A."/>
        </authorList>
    </citation>
    <scope>NUCLEOTIDE SEQUENCE</scope>
</reference>
<proteinExistence type="predicted"/>
<name>A0A0D9W418_9ORYZ</name>
<keyword evidence="3" id="KW-1185">Reference proteome</keyword>
<reference evidence="3" key="2">
    <citation type="submission" date="2013-12" db="EMBL/GenBank/DDBJ databases">
        <authorList>
            <person name="Yu Y."/>
            <person name="Lee S."/>
            <person name="de Baynast K."/>
            <person name="Wissotski M."/>
            <person name="Liu L."/>
            <person name="Talag J."/>
            <person name="Goicoechea J."/>
            <person name="Angelova A."/>
            <person name="Jetty R."/>
            <person name="Kudrna D."/>
            <person name="Golser W."/>
            <person name="Rivera L."/>
            <person name="Zhang J."/>
            <person name="Wing R."/>
        </authorList>
    </citation>
    <scope>NUCLEOTIDE SEQUENCE</scope>
</reference>
<dbReference type="Gramene" id="LPERR04G06760.1">
    <property type="protein sequence ID" value="LPERR04G06760.1"/>
    <property type="gene ID" value="LPERR04G06760"/>
</dbReference>
<sequence length="81" mass="8858">MGRSSSNDLFCLLCTVVGAAAGVSLYRLGCRRRQENERRRVEAAVEELEERKLEALRADYLALMDDALAALSAAAEPTNLS</sequence>
<evidence type="ECO:0000313" key="2">
    <source>
        <dbReference type="EnsemblPlants" id="LPERR04G06760.1"/>
    </source>
</evidence>
<dbReference type="HOGENOM" id="CLU_2577315_0_0_1"/>
<evidence type="ECO:0000256" key="1">
    <source>
        <dbReference type="SAM" id="Coils"/>
    </source>
</evidence>
<feature type="coiled-coil region" evidence="1">
    <location>
        <begin position="31"/>
        <end position="58"/>
    </location>
</feature>
<organism evidence="2 3">
    <name type="scientific">Leersia perrieri</name>
    <dbReference type="NCBI Taxonomy" id="77586"/>
    <lineage>
        <taxon>Eukaryota</taxon>
        <taxon>Viridiplantae</taxon>
        <taxon>Streptophyta</taxon>
        <taxon>Embryophyta</taxon>
        <taxon>Tracheophyta</taxon>
        <taxon>Spermatophyta</taxon>
        <taxon>Magnoliopsida</taxon>
        <taxon>Liliopsida</taxon>
        <taxon>Poales</taxon>
        <taxon>Poaceae</taxon>
        <taxon>BOP clade</taxon>
        <taxon>Oryzoideae</taxon>
        <taxon>Oryzeae</taxon>
        <taxon>Oryzinae</taxon>
        <taxon>Leersia</taxon>
    </lineage>
</organism>
<reference evidence="2" key="3">
    <citation type="submission" date="2015-04" db="UniProtKB">
        <authorList>
            <consortium name="EnsemblPlants"/>
        </authorList>
    </citation>
    <scope>IDENTIFICATION</scope>
</reference>
<keyword evidence="1" id="KW-0175">Coiled coil</keyword>
<dbReference type="Proteomes" id="UP000032180">
    <property type="component" value="Chromosome 4"/>
</dbReference>
<protein>
    <submittedName>
        <fullName evidence="2">Uncharacterized protein</fullName>
    </submittedName>
</protein>
<evidence type="ECO:0000313" key="3">
    <source>
        <dbReference type="Proteomes" id="UP000032180"/>
    </source>
</evidence>